<dbReference type="EMBL" id="KN818494">
    <property type="protein sequence ID" value="KIL55606.1"/>
    <property type="molecule type" value="Genomic_DNA"/>
</dbReference>
<reference evidence="2 3" key="1">
    <citation type="submission" date="2014-04" db="EMBL/GenBank/DDBJ databases">
        <title>Evolutionary Origins and Diversification of the Mycorrhizal Mutualists.</title>
        <authorList>
            <consortium name="DOE Joint Genome Institute"/>
            <consortium name="Mycorrhizal Genomics Consortium"/>
            <person name="Kohler A."/>
            <person name="Kuo A."/>
            <person name="Nagy L.G."/>
            <person name="Floudas D."/>
            <person name="Copeland A."/>
            <person name="Barry K.W."/>
            <person name="Cichocki N."/>
            <person name="Veneault-Fourrey C."/>
            <person name="LaButti K."/>
            <person name="Lindquist E.A."/>
            <person name="Lipzen A."/>
            <person name="Lundell T."/>
            <person name="Morin E."/>
            <person name="Murat C."/>
            <person name="Riley R."/>
            <person name="Ohm R."/>
            <person name="Sun H."/>
            <person name="Tunlid A."/>
            <person name="Henrissat B."/>
            <person name="Grigoriev I.V."/>
            <person name="Hibbett D.S."/>
            <person name="Martin F."/>
        </authorList>
    </citation>
    <scope>NUCLEOTIDE SEQUENCE [LARGE SCALE GENOMIC DNA]</scope>
    <source>
        <strain evidence="2 3">Koide BX008</strain>
    </source>
</reference>
<keyword evidence="3" id="KW-1185">Reference proteome</keyword>
<dbReference type="AlphaFoldDB" id="A0A0C2WG73"/>
<name>A0A0C2WG73_AMAMK</name>
<evidence type="ECO:0000313" key="3">
    <source>
        <dbReference type="Proteomes" id="UP000054549"/>
    </source>
</evidence>
<organism evidence="2 3">
    <name type="scientific">Amanita muscaria (strain Koide BX008)</name>
    <dbReference type="NCBI Taxonomy" id="946122"/>
    <lineage>
        <taxon>Eukaryota</taxon>
        <taxon>Fungi</taxon>
        <taxon>Dikarya</taxon>
        <taxon>Basidiomycota</taxon>
        <taxon>Agaricomycotina</taxon>
        <taxon>Agaricomycetes</taxon>
        <taxon>Agaricomycetidae</taxon>
        <taxon>Agaricales</taxon>
        <taxon>Pluteineae</taxon>
        <taxon>Amanitaceae</taxon>
        <taxon>Amanita</taxon>
    </lineage>
</organism>
<gene>
    <name evidence="2" type="ORF">M378DRAFT_17794</name>
</gene>
<dbReference type="InParanoid" id="A0A0C2WG73"/>
<feature type="region of interest" description="Disordered" evidence="1">
    <location>
        <begin position="69"/>
        <end position="93"/>
    </location>
</feature>
<dbReference type="Proteomes" id="UP000054549">
    <property type="component" value="Unassembled WGS sequence"/>
</dbReference>
<dbReference type="HOGENOM" id="CLU_821283_0_0_1"/>
<evidence type="ECO:0000313" key="2">
    <source>
        <dbReference type="EMBL" id="KIL55606.1"/>
    </source>
</evidence>
<proteinExistence type="predicted"/>
<feature type="compositionally biased region" description="Polar residues" evidence="1">
    <location>
        <begin position="75"/>
        <end position="85"/>
    </location>
</feature>
<protein>
    <submittedName>
        <fullName evidence="2">Uncharacterized protein</fullName>
    </submittedName>
</protein>
<accession>A0A0C2WG73</accession>
<sequence length="337" mass="36886">MLIGASRPSGEPGKVFWLMLTPHIFMLPIRLNKADHFVLEERVGGGFDDAEQLLLDGVATTSFTSAALGEKPKGQCSSTPGLRNQRSLRRPWRKQRMACTTPRSLSSSLKIHKHSQDLQLLYAFFHQQHHLITHPPDYITIAGKHFRDSDMFTTAFGALASVESAVGHMLTPPIPPATILAIAHITNTIRDRYLLEGGSTTGFRETDLRSRQGSATRGIQVAQIGALVTVTVQQSHAFAPMTVLSLVSSSTIDSFVFPTHRSLFAPPAPPKSMQVVIDSSTRRATSQASFPTWLPGRKAYGFRPNLHNQASATDHISLAPHNNLAVTESQNQCHASL</sequence>
<evidence type="ECO:0000256" key="1">
    <source>
        <dbReference type="SAM" id="MobiDB-lite"/>
    </source>
</evidence>